<dbReference type="GeneID" id="19303201"/>
<accession>S7QLF1</accession>
<proteinExistence type="predicted"/>
<reference evidence="5 6" key="1">
    <citation type="journal article" date="2012" name="Science">
        <title>The Paleozoic origin of enzymatic lignin decomposition reconstructed from 31 fungal genomes.</title>
        <authorList>
            <person name="Floudas D."/>
            <person name="Binder M."/>
            <person name="Riley R."/>
            <person name="Barry K."/>
            <person name="Blanchette R.A."/>
            <person name="Henrissat B."/>
            <person name="Martinez A.T."/>
            <person name="Otillar R."/>
            <person name="Spatafora J.W."/>
            <person name="Yadav J.S."/>
            <person name="Aerts A."/>
            <person name="Benoit I."/>
            <person name="Boyd A."/>
            <person name="Carlson A."/>
            <person name="Copeland A."/>
            <person name="Coutinho P.M."/>
            <person name="de Vries R.P."/>
            <person name="Ferreira P."/>
            <person name="Findley K."/>
            <person name="Foster B."/>
            <person name="Gaskell J."/>
            <person name="Glotzer D."/>
            <person name="Gorecki P."/>
            <person name="Heitman J."/>
            <person name="Hesse C."/>
            <person name="Hori C."/>
            <person name="Igarashi K."/>
            <person name="Jurgens J.A."/>
            <person name="Kallen N."/>
            <person name="Kersten P."/>
            <person name="Kohler A."/>
            <person name="Kuees U."/>
            <person name="Kumar T.K.A."/>
            <person name="Kuo A."/>
            <person name="LaButti K."/>
            <person name="Larrondo L.F."/>
            <person name="Lindquist E."/>
            <person name="Ling A."/>
            <person name="Lombard V."/>
            <person name="Lucas S."/>
            <person name="Lundell T."/>
            <person name="Martin R."/>
            <person name="McLaughlin D.J."/>
            <person name="Morgenstern I."/>
            <person name="Morin E."/>
            <person name="Murat C."/>
            <person name="Nagy L.G."/>
            <person name="Nolan M."/>
            <person name="Ohm R.A."/>
            <person name="Patyshakuliyeva A."/>
            <person name="Rokas A."/>
            <person name="Ruiz-Duenas F.J."/>
            <person name="Sabat G."/>
            <person name="Salamov A."/>
            <person name="Samejima M."/>
            <person name="Schmutz J."/>
            <person name="Slot J.C."/>
            <person name="St John F."/>
            <person name="Stenlid J."/>
            <person name="Sun H."/>
            <person name="Sun S."/>
            <person name="Syed K."/>
            <person name="Tsang A."/>
            <person name="Wiebenga A."/>
            <person name="Young D."/>
            <person name="Pisabarro A."/>
            <person name="Eastwood D.C."/>
            <person name="Martin F."/>
            <person name="Cullen D."/>
            <person name="Grigoriev I.V."/>
            <person name="Hibbett D.S."/>
        </authorList>
    </citation>
    <scope>NUCLEOTIDE SEQUENCE [LARGE SCALE GENOMIC DNA]</scope>
    <source>
        <strain evidence="5 6">ATCC 11539</strain>
    </source>
</reference>
<sequence>MPPRKRPGSSGCSETKTKKAKQESPLSDHEDDIETILMLIQQQEESEALAKRMQEEWNNEDMSFVPGTSRNGHGNMATASGTPEVIVLDSDDGLSELPPDTRPSVSGGVKGLGSRLSVKLPIGSSQGKGKSKGVLSSNNLEARGGSAECCESQQNGFDVPPDQALSKYRDMFAGSHRCSQCSAVIPSPLGYVSFSPTIPPPSLLHILHCACKNKNQDCQVLKCCANVRAIALFETLTAFDREYINERLNSDERAKASVASGRSAVPSVGPGGTGYSMGNYSSSGGPGGRGRGRGRGRKSSNPSNWITANITAHWEETIARFLLTVTELLPSPYDESAQTYDLIPHQSIRSLSLLSRLPDLLADLLRNDSVNDWITRVDVYSAMLGLLRRLADCELTVDILINHRWERTRTCCGLGDWMRQDGQIEWEMEGSRIAVAPPLFDYFIKLTKQCEAFLAGASQLIEGQSEGSDDGDTEETTVKAISLCGDIIAARDDIQRAMTILGKHSSSPPPASRAGPKAMDGKGKARDSAVNMEKEYSTVCEKLALRHVALGREVNGTLRYEHFNYAQLLQQTNTGTRNPKDRLHLVKELAVMATSLPPGIWVRVDEVRNDAIKVMIAGPEGTPYAGGLFEFDCFMPLQYPHTPPLVHLRTTAGGKVGFNPNLYSTGKVCLSLLGTWPGRPEEQWSSKSTLLQVLVSIQSMIMVDTPFFNEPGYGKANANDKRSIQYNRNVALQTVRWAMVEWMNDEYKSSIWADVIAHHFTIRHAKIRKCIEEWAKDDARMRNYDARSTQTAGTSERSYPGMHNVRASGGVDLLARYDQGIPKLRRWLSCRMVEIECIE</sequence>
<dbReference type="RefSeq" id="XP_007860634.1">
    <property type="nucleotide sequence ID" value="XM_007862443.1"/>
</dbReference>
<dbReference type="HOGENOM" id="CLU_017402_0_0_1"/>
<feature type="compositionally biased region" description="Basic and acidic residues" evidence="3">
    <location>
        <begin position="15"/>
        <end position="28"/>
    </location>
</feature>
<protein>
    <recommendedName>
        <fullName evidence="4">UBC core domain-containing protein</fullName>
    </recommendedName>
</protein>
<dbReference type="GO" id="GO:0016740">
    <property type="term" value="F:transferase activity"/>
    <property type="evidence" value="ECO:0007669"/>
    <property type="project" value="UniProtKB-KW"/>
</dbReference>
<evidence type="ECO:0000256" key="1">
    <source>
        <dbReference type="ARBA" id="ARBA00022679"/>
    </source>
</evidence>
<evidence type="ECO:0000313" key="6">
    <source>
        <dbReference type="Proteomes" id="UP000030669"/>
    </source>
</evidence>
<evidence type="ECO:0000313" key="5">
    <source>
        <dbReference type="EMBL" id="EPQ60167.1"/>
    </source>
</evidence>
<dbReference type="Proteomes" id="UP000030669">
    <property type="component" value="Unassembled WGS sequence"/>
</dbReference>
<feature type="region of interest" description="Disordered" evidence="3">
    <location>
        <begin position="1"/>
        <end position="32"/>
    </location>
</feature>
<dbReference type="AlphaFoldDB" id="S7QLF1"/>
<feature type="region of interest" description="Disordered" evidence="3">
    <location>
        <begin position="259"/>
        <end position="304"/>
    </location>
</feature>
<organism evidence="5 6">
    <name type="scientific">Gloeophyllum trabeum (strain ATCC 11539 / FP-39264 / Madison 617)</name>
    <name type="common">Brown rot fungus</name>
    <dbReference type="NCBI Taxonomy" id="670483"/>
    <lineage>
        <taxon>Eukaryota</taxon>
        <taxon>Fungi</taxon>
        <taxon>Dikarya</taxon>
        <taxon>Basidiomycota</taxon>
        <taxon>Agaricomycotina</taxon>
        <taxon>Agaricomycetes</taxon>
        <taxon>Gloeophyllales</taxon>
        <taxon>Gloeophyllaceae</taxon>
        <taxon>Gloeophyllum</taxon>
    </lineage>
</organism>
<dbReference type="SMART" id="SM00212">
    <property type="entry name" value="UBCc"/>
    <property type="match status" value="1"/>
</dbReference>
<evidence type="ECO:0000259" key="4">
    <source>
        <dbReference type="PROSITE" id="PS50127"/>
    </source>
</evidence>
<dbReference type="EMBL" id="KB469296">
    <property type="protein sequence ID" value="EPQ60167.1"/>
    <property type="molecule type" value="Genomic_DNA"/>
</dbReference>
<evidence type="ECO:0000256" key="3">
    <source>
        <dbReference type="SAM" id="MobiDB-lite"/>
    </source>
</evidence>
<keyword evidence="1" id="KW-0808">Transferase</keyword>
<dbReference type="Gene3D" id="3.10.110.10">
    <property type="entry name" value="Ubiquitin Conjugating Enzyme"/>
    <property type="match status" value="1"/>
</dbReference>
<dbReference type="PANTHER" id="PTHR46116">
    <property type="entry name" value="(E3-INDEPENDENT) E2 UBIQUITIN-CONJUGATING ENZYME"/>
    <property type="match status" value="1"/>
</dbReference>
<dbReference type="OrthoDB" id="47801at2759"/>
<dbReference type="InterPro" id="IPR016135">
    <property type="entry name" value="UBQ-conjugating_enzyme/RWD"/>
</dbReference>
<dbReference type="Pfam" id="PF00179">
    <property type="entry name" value="UQ_con"/>
    <property type="match status" value="1"/>
</dbReference>
<dbReference type="InterPro" id="IPR000608">
    <property type="entry name" value="UBC"/>
</dbReference>
<evidence type="ECO:0000256" key="2">
    <source>
        <dbReference type="ARBA" id="ARBA00022786"/>
    </source>
</evidence>
<name>S7QLF1_GLOTA</name>
<keyword evidence="2" id="KW-0833">Ubl conjugation pathway</keyword>
<dbReference type="KEGG" id="gtr:GLOTRDRAFT_134907"/>
<gene>
    <name evidence="5" type="ORF">GLOTRDRAFT_134907</name>
</gene>
<dbReference type="OMA" id="TTRWAIV"/>
<dbReference type="PROSITE" id="PS50127">
    <property type="entry name" value="UBC_2"/>
    <property type="match status" value="1"/>
</dbReference>
<dbReference type="CDD" id="cd23810">
    <property type="entry name" value="UBCc_BIRC6"/>
    <property type="match status" value="1"/>
</dbReference>
<feature type="region of interest" description="Disordered" evidence="3">
    <location>
        <begin position="501"/>
        <end position="527"/>
    </location>
</feature>
<dbReference type="STRING" id="670483.S7QLF1"/>
<dbReference type="SUPFAM" id="SSF54495">
    <property type="entry name" value="UBC-like"/>
    <property type="match status" value="1"/>
</dbReference>
<dbReference type="eggNOG" id="KOG0895">
    <property type="taxonomic scope" value="Eukaryota"/>
</dbReference>
<feature type="domain" description="UBC core" evidence="4">
    <location>
        <begin position="580"/>
        <end position="739"/>
    </location>
</feature>
<keyword evidence="6" id="KW-1185">Reference proteome</keyword>